<proteinExistence type="predicted"/>
<name>A0A1G7ZJ86_9BACT</name>
<dbReference type="Proteomes" id="UP000198748">
    <property type="component" value="Unassembled WGS sequence"/>
</dbReference>
<dbReference type="STRING" id="659014.SAMN04487996_12848"/>
<reference evidence="2" key="1">
    <citation type="submission" date="2016-10" db="EMBL/GenBank/DDBJ databases">
        <authorList>
            <person name="Varghese N."/>
            <person name="Submissions S."/>
        </authorList>
    </citation>
    <scope>NUCLEOTIDE SEQUENCE [LARGE SCALE GENOMIC DNA]</scope>
    <source>
        <strain evidence="2">DSM 25329</strain>
    </source>
</reference>
<gene>
    <name evidence="1" type="ORF">SAMN04487996_12848</name>
</gene>
<accession>A0A1G7ZJ86</accession>
<keyword evidence="2" id="KW-1185">Reference proteome</keyword>
<evidence type="ECO:0000313" key="2">
    <source>
        <dbReference type="Proteomes" id="UP000198748"/>
    </source>
</evidence>
<sequence>MKVQKKSIFDCASEIRTVKSLGLPTNPLFEKKRLDAIELIQRTQLIEQIRRKASQD</sequence>
<dbReference type="EMBL" id="FNAN01000028">
    <property type="protein sequence ID" value="SDH08758.1"/>
    <property type="molecule type" value="Genomic_DNA"/>
</dbReference>
<dbReference type="RefSeq" id="WP_176885183.1">
    <property type="nucleotide sequence ID" value="NZ_FNAN01000028.1"/>
</dbReference>
<evidence type="ECO:0000313" key="1">
    <source>
        <dbReference type="EMBL" id="SDH08758.1"/>
    </source>
</evidence>
<protein>
    <submittedName>
        <fullName evidence="1">Uncharacterized protein</fullName>
    </submittedName>
</protein>
<dbReference type="AlphaFoldDB" id="A0A1G7ZJ86"/>
<organism evidence="1 2">
    <name type="scientific">Dyadobacter soli</name>
    <dbReference type="NCBI Taxonomy" id="659014"/>
    <lineage>
        <taxon>Bacteria</taxon>
        <taxon>Pseudomonadati</taxon>
        <taxon>Bacteroidota</taxon>
        <taxon>Cytophagia</taxon>
        <taxon>Cytophagales</taxon>
        <taxon>Spirosomataceae</taxon>
        <taxon>Dyadobacter</taxon>
    </lineage>
</organism>